<keyword evidence="3" id="KW-1185">Reference proteome</keyword>
<evidence type="ECO:0000313" key="2">
    <source>
        <dbReference type="EMBL" id="RUO96912.1"/>
    </source>
</evidence>
<comment type="caution">
    <text evidence="2">The sequence shown here is derived from an EMBL/GenBank/DDBJ whole genome shotgun (WGS) entry which is preliminary data.</text>
</comment>
<reference evidence="2 3" key="1">
    <citation type="journal article" date="2018" name="New Phytol.">
        <title>Phylogenomics of Endogonaceae and evolution of mycorrhizas within Mucoromycota.</title>
        <authorList>
            <person name="Chang Y."/>
            <person name="Desiro A."/>
            <person name="Na H."/>
            <person name="Sandor L."/>
            <person name="Lipzen A."/>
            <person name="Clum A."/>
            <person name="Barry K."/>
            <person name="Grigoriev I.V."/>
            <person name="Martin F.M."/>
            <person name="Stajich J.E."/>
            <person name="Smith M.E."/>
            <person name="Bonito G."/>
            <person name="Spatafora J.W."/>
        </authorList>
    </citation>
    <scope>NUCLEOTIDE SEQUENCE [LARGE SCALE GENOMIC DNA]</scope>
    <source>
        <strain evidence="2 3">GMNB39</strain>
    </source>
</reference>
<sequence>MQQISEFNTIVGDVKYQPAIPVNSGAPAAHVDGFGLDVCGAVGNVDEGEASPLVSIVRPEFVEAIVVSADMVTEFSVPLVGGIDGNDSVADGSVADGSVGNGSVDNGSVSNGSIGNGSVGDDSVGDDVAYEATLGVFEDCLGVFTSPVSKGGYQAYRRLIGARPTVVGHQSYSRTLDDIAID</sequence>
<gene>
    <name evidence="2" type="ORF">BC936DRAFT_141269</name>
</gene>
<proteinExistence type="predicted"/>
<protein>
    <submittedName>
        <fullName evidence="2">Uncharacterized protein</fullName>
    </submittedName>
</protein>
<dbReference type="AlphaFoldDB" id="A0A433A2J3"/>
<dbReference type="Proteomes" id="UP000268093">
    <property type="component" value="Unassembled WGS sequence"/>
</dbReference>
<accession>A0A433A2J3</accession>
<evidence type="ECO:0000256" key="1">
    <source>
        <dbReference type="SAM" id="MobiDB-lite"/>
    </source>
</evidence>
<feature type="region of interest" description="Disordered" evidence="1">
    <location>
        <begin position="91"/>
        <end position="120"/>
    </location>
</feature>
<dbReference type="EMBL" id="RBNI01019146">
    <property type="protein sequence ID" value="RUO96912.1"/>
    <property type="molecule type" value="Genomic_DNA"/>
</dbReference>
<name>A0A433A2J3_9FUNG</name>
<organism evidence="2 3">
    <name type="scientific">Jimgerdemannia flammicorona</name>
    <dbReference type="NCBI Taxonomy" id="994334"/>
    <lineage>
        <taxon>Eukaryota</taxon>
        <taxon>Fungi</taxon>
        <taxon>Fungi incertae sedis</taxon>
        <taxon>Mucoromycota</taxon>
        <taxon>Mucoromycotina</taxon>
        <taxon>Endogonomycetes</taxon>
        <taxon>Endogonales</taxon>
        <taxon>Endogonaceae</taxon>
        <taxon>Jimgerdemannia</taxon>
    </lineage>
</organism>
<feature type="compositionally biased region" description="Low complexity" evidence="1">
    <location>
        <begin position="96"/>
        <end position="113"/>
    </location>
</feature>
<evidence type="ECO:0000313" key="3">
    <source>
        <dbReference type="Proteomes" id="UP000268093"/>
    </source>
</evidence>